<keyword evidence="2" id="KW-1185">Reference proteome</keyword>
<organism evidence="1 2">
    <name type="scientific">Amycolatopsis camponoti</name>
    <dbReference type="NCBI Taxonomy" id="2606593"/>
    <lineage>
        <taxon>Bacteria</taxon>
        <taxon>Bacillati</taxon>
        <taxon>Actinomycetota</taxon>
        <taxon>Actinomycetes</taxon>
        <taxon>Pseudonocardiales</taxon>
        <taxon>Pseudonocardiaceae</taxon>
        <taxon>Amycolatopsis</taxon>
    </lineage>
</organism>
<dbReference type="RefSeq" id="WP_155549708.1">
    <property type="nucleotide sequence ID" value="NZ_CABVGP010000004.1"/>
</dbReference>
<reference evidence="1 2" key="1">
    <citation type="submission" date="2019-09" db="EMBL/GenBank/DDBJ databases">
        <authorList>
            <person name="Leyn A S."/>
        </authorList>
    </citation>
    <scope>NUCLEOTIDE SEQUENCE [LARGE SCALE GENOMIC DNA]</scope>
    <source>
        <strain evidence="1">AA231_1</strain>
    </source>
</reference>
<protein>
    <submittedName>
        <fullName evidence="1">Uncharacterized protein</fullName>
    </submittedName>
</protein>
<dbReference type="AlphaFoldDB" id="A0A6I8MAG8"/>
<accession>A0A6I8MAG8</accession>
<evidence type="ECO:0000313" key="2">
    <source>
        <dbReference type="Proteomes" id="UP000399805"/>
    </source>
</evidence>
<gene>
    <name evidence="1" type="ORF">AA23TX_09816</name>
</gene>
<dbReference type="EMBL" id="CABVGP010000004">
    <property type="protein sequence ID" value="VVJ25063.1"/>
    <property type="molecule type" value="Genomic_DNA"/>
</dbReference>
<sequence>MRDKRNDLRPVADLLLEGGDTPAQASTRRKAALAVAANAKDPEDCAQLLDMLGLHRAGSRSSEVA</sequence>
<dbReference type="Proteomes" id="UP000399805">
    <property type="component" value="Unassembled WGS sequence"/>
</dbReference>
<proteinExistence type="predicted"/>
<name>A0A6I8MAG8_9PSEU</name>
<evidence type="ECO:0000313" key="1">
    <source>
        <dbReference type="EMBL" id="VVJ25063.1"/>
    </source>
</evidence>